<evidence type="ECO:0000256" key="3">
    <source>
        <dbReference type="ARBA" id="ARBA00022825"/>
    </source>
</evidence>
<evidence type="ECO:0000256" key="7">
    <source>
        <dbReference type="SAM" id="Phobius"/>
    </source>
</evidence>
<proteinExistence type="predicted"/>
<feature type="compositionally biased region" description="Low complexity" evidence="6">
    <location>
        <begin position="96"/>
        <end position="108"/>
    </location>
</feature>
<keyword evidence="10" id="KW-1185">Reference proteome</keyword>
<feature type="domain" description="Peptidase S1" evidence="8">
    <location>
        <begin position="147"/>
        <end position="384"/>
    </location>
</feature>
<gene>
    <name evidence="9" type="ORF">AFUS01_LOCUS35509</name>
</gene>
<evidence type="ECO:0000256" key="6">
    <source>
        <dbReference type="SAM" id="MobiDB-lite"/>
    </source>
</evidence>
<evidence type="ECO:0000313" key="9">
    <source>
        <dbReference type="EMBL" id="CAG7825400.1"/>
    </source>
</evidence>
<evidence type="ECO:0000256" key="2">
    <source>
        <dbReference type="ARBA" id="ARBA00022801"/>
    </source>
</evidence>
<dbReference type="CDD" id="cd00190">
    <property type="entry name" value="Tryp_SPc"/>
    <property type="match status" value="1"/>
</dbReference>
<keyword evidence="2 5" id="KW-0378">Hydrolase</keyword>
<dbReference type="Proteomes" id="UP000708208">
    <property type="component" value="Unassembled WGS sequence"/>
</dbReference>
<keyword evidence="7" id="KW-0812">Transmembrane</keyword>
<dbReference type="InterPro" id="IPR018114">
    <property type="entry name" value="TRYPSIN_HIS"/>
</dbReference>
<evidence type="ECO:0000256" key="1">
    <source>
        <dbReference type="ARBA" id="ARBA00022670"/>
    </source>
</evidence>
<dbReference type="FunFam" id="2.40.10.10:FF:000006">
    <property type="entry name" value="Serine proteinase stubble"/>
    <property type="match status" value="1"/>
</dbReference>
<protein>
    <recommendedName>
        <fullName evidence="8">Peptidase S1 domain-containing protein</fullName>
    </recommendedName>
</protein>
<keyword evidence="7" id="KW-0472">Membrane</keyword>
<keyword evidence="3 5" id="KW-0720">Serine protease</keyword>
<keyword evidence="4" id="KW-1015">Disulfide bond</keyword>
<name>A0A8J2L5E6_9HEXA</name>
<dbReference type="GO" id="GO:0006508">
    <property type="term" value="P:proteolysis"/>
    <property type="evidence" value="ECO:0007669"/>
    <property type="project" value="UniProtKB-KW"/>
</dbReference>
<feature type="transmembrane region" description="Helical" evidence="7">
    <location>
        <begin position="21"/>
        <end position="47"/>
    </location>
</feature>
<accession>A0A8J2L5E6</accession>
<dbReference type="EMBL" id="CAJVCH010536085">
    <property type="protein sequence ID" value="CAG7825400.1"/>
    <property type="molecule type" value="Genomic_DNA"/>
</dbReference>
<keyword evidence="7" id="KW-1133">Transmembrane helix</keyword>
<dbReference type="PANTHER" id="PTHR24264">
    <property type="entry name" value="TRYPSIN-RELATED"/>
    <property type="match status" value="1"/>
</dbReference>
<dbReference type="PROSITE" id="PS00135">
    <property type="entry name" value="TRYPSIN_SER"/>
    <property type="match status" value="1"/>
</dbReference>
<feature type="compositionally biased region" description="Pro residues" evidence="6">
    <location>
        <begin position="109"/>
        <end position="121"/>
    </location>
</feature>
<sequence>MTKFVTKRSLRGKNLINTLMKYAVLSSSCSSFVTMLLIKLTVSFFFLSNFYLPFSEAQGLKGGLGGTLGGIFVGGSKRPNNNANNQYRPGQGVNVISTTKPSHTTTTRRPPPIVEPVPHPPNISAEPVEPLPSRRQCGISEKQIPRIVGGRMADPKAWPWMAALLRADGVGDARNGQICGGVLISEFHVLTASHCVDGFESKDLKIRLGEYDFDRFDDSVVRDYNVISIKIHKNYNRYNYKNDIALVTLSESAYFNRKIHHICLPPPNEQFINQVGIVTGWGTIYYGGPESSKLMEVSVLVWKQEDCQAAYTQPIEETNLCAGVRSGGKDSCEGDSGGPLQHQIRDRWYSIGVVSWGIRCAEPGYPGVYTRVNRYLEWLRNQMI</sequence>
<dbReference type="InterPro" id="IPR001254">
    <property type="entry name" value="Trypsin_dom"/>
</dbReference>
<evidence type="ECO:0000256" key="5">
    <source>
        <dbReference type="RuleBase" id="RU363034"/>
    </source>
</evidence>
<dbReference type="OrthoDB" id="5918597at2759"/>
<dbReference type="Pfam" id="PF00089">
    <property type="entry name" value="Trypsin"/>
    <property type="match status" value="1"/>
</dbReference>
<feature type="compositionally biased region" description="Polar residues" evidence="6">
    <location>
        <begin position="79"/>
        <end position="88"/>
    </location>
</feature>
<dbReference type="PROSITE" id="PS00134">
    <property type="entry name" value="TRYPSIN_HIS"/>
    <property type="match status" value="1"/>
</dbReference>
<evidence type="ECO:0000256" key="4">
    <source>
        <dbReference type="ARBA" id="ARBA00023157"/>
    </source>
</evidence>
<dbReference type="PANTHER" id="PTHR24264:SF54">
    <property type="entry name" value="PEPTIDASE S1 DOMAIN-CONTAINING PROTEIN"/>
    <property type="match status" value="1"/>
</dbReference>
<dbReference type="AlphaFoldDB" id="A0A8J2L5E6"/>
<dbReference type="GO" id="GO:0004252">
    <property type="term" value="F:serine-type endopeptidase activity"/>
    <property type="evidence" value="ECO:0007669"/>
    <property type="project" value="InterPro"/>
</dbReference>
<organism evidence="9 10">
    <name type="scientific">Allacma fusca</name>
    <dbReference type="NCBI Taxonomy" id="39272"/>
    <lineage>
        <taxon>Eukaryota</taxon>
        <taxon>Metazoa</taxon>
        <taxon>Ecdysozoa</taxon>
        <taxon>Arthropoda</taxon>
        <taxon>Hexapoda</taxon>
        <taxon>Collembola</taxon>
        <taxon>Symphypleona</taxon>
        <taxon>Sminthuridae</taxon>
        <taxon>Allacma</taxon>
    </lineage>
</organism>
<dbReference type="InterPro" id="IPR033116">
    <property type="entry name" value="TRYPSIN_SER"/>
</dbReference>
<evidence type="ECO:0000259" key="8">
    <source>
        <dbReference type="PROSITE" id="PS50240"/>
    </source>
</evidence>
<comment type="caution">
    <text evidence="9">The sequence shown here is derived from an EMBL/GenBank/DDBJ whole genome shotgun (WGS) entry which is preliminary data.</text>
</comment>
<evidence type="ECO:0000313" key="10">
    <source>
        <dbReference type="Proteomes" id="UP000708208"/>
    </source>
</evidence>
<feature type="region of interest" description="Disordered" evidence="6">
    <location>
        <begin position="79"/>
        <end position="132"/>
    </location>
</feature>
<dbReference type="GO" id="GO:0005615">
    <property type="term" value="C:extracellular space"/>
    <property type="evidence" value="ECO:0007669"/>
    <property type="project" value="TreeGrafter"/>
</dbReference>
<dbReference type="SMART" id="SM00020">
    <property type="entry name" value="Tryp_SPc"/>
    <property type="match status" value="1"/>
</dbReference>
<reference evidence="9" key="1">
    <citation type="submission" date="2021-06" db="EMBL/GenBank/DDBJ databases">
        <authorList>
            <person name="Hodson N. C."/>
            <person name="Mongue J. A."/>
            <person name="Jaron S. K."/>
        </authorList>
    </citation>
    <scope>NUCLEOTIDE SEQUENCE</scope>
</reference>
<dbReference type="PROSITE" id="PS50240">
    <property type="entry name" value="TRYPSIN_DOM"/>
    <property type="match status" value="1"/>
</dbReference>
<keyword evidence="1 5" id="KW-0645">Protease</keyword>
<dbReference type="InterPro" id="IPR050127">
    <property type="entry name" value="Serine_Proteases_S1"/>
</dbReference>